<dbReference type="PRINTS" id="PR00926">
    <property type="entry name" value="MITOCARRIER"/>
</dbReference>
<feature type="repeat" description="Solcar" evidence="14">
    <location>
        <begin position="119"/>
        <end position="208"/>
    </location>
</feature>
<evidence type="ECO:0000256" key="1">
    <source>
        <dbReference type="ARBA" id="ARBA00004448"/>
    </source>
</evidence>
<evidence type="ECO:0000256" key="14">
    <source>
        <dbReference type="PROSITE-ProRule" id="PRU00282"/>
    </source>
</evidence>
<comment type="function">
    <text evidence="13">ADP:ATP antiporter that mediates import of ADP into the mitochondrial matrix for ATP synthesis, and export of ATP out to fuel the cell. Cycles between the cytoplasmic-open state (c-state) and the matrix-open state (m-state): operates by the alternating access mechanism with a single substrate-binding site intermittently exposed to either the cytosolic (c-state) or matrix (m-state) side of the inner mitochondrial membrane.</text>
</comment>
<evidence type="ECO:0000256" key="6">
    <source>
        <dbReference type="ARBA" id="ARBA00022692"/>
    </source>
</evidence>
<comment type="similarity">
    <text evidence="2 15">Belongs to the mitochondrial carrier (TC 2.A.29) family.</text>
</comment>
<dbReference type="InterPro" id="IPR018108">
    <property type="entry name" value="MCP_transmembrane"/>
</dbReference>
<keyword evidence="18" id="KW-1185">Reference proteome</keyword>
<keyword evidence="7" id="KW-0677">Repeat</keyword>
<dbReference type="FunCoup" id="I7LVV0">
    <property type="interactions" value="147"/>
</dbReference>
<dbReference type="OMA" id="AYQRQYK"/>
<feature type="transmembrane region" description="Helical" evidence="16">
    <location>
        <begin position="217"/>
        <end position="236"/>
    </location>
</feature>
<evidence type="ECO:0000256" key="10">
    <source>
        <dbReference type="ARBA" id="ARBA00023128"/>
    </source>
</evidence>
<evidence type="ECO:0000256" key="12">
    <source>
        <dbReference type="ARBA" id="ARBA00024143"/>
    </source>
</evidence>
<dbReference type="Proteomes" id="UP000009168">
    <property type="component" value="Unassembled WGS sequence"/>
</dbReference>
<feature type="repeat" description="Solcar" evidence="14">
    <location>
        <begin position="213"/>
        <end position="300"/>
    </location>
</feature>
<comment type="subcellular location">
    <subcellularLocation>
        <location evidence="16">Membrane</location>
        <topology evidence="16">Multi-pass membrane protein</topology>
    </subcellularLocation>
    <subcellularLocation>
        <location evidence="1">Mitochondrion inner membrane</location>
        <topology evidence="1">Multi-pass membrane protein</topology>
    </subcellularLocation>
</comment>
<dbReference type="InterPro" id="IPR002067">
    <property type="entry name" value="MCP"/>
</dbReference>
<dbReference type="HOGENOM" id="CLU_015166_12_0_1"/>
<dbReference type="OrthoDB" id="270584at2759"/>
<comment type="caution">
    <text evidence="16">Lacks conserved residue(s) required for the propagation of feature annotation.</text>
</comment>
<evidence type="ECO:0000313" key="17">
    <source>
        <dbReference type="EMBL" id="EAR99869.1"/>
    </source>
</evidence>
<keyword evidence="4 15" id="KW-0813">Transport</keyword>
<comment type="catalytic activity">
    <reaction evidence="12">
        <text>ADP(in) + ATP(out) = ADP(out) + ATP(in)</text>
        <dbReference type="Rhea" id="RHEA:34999"/>
        <dbReference type="ChEBI" id="CHEBI:30616"/>
        <dbReference type="ChEBI" id="CHEBI:456216"/>
    </reaction>
    <physiologicalReaction direction="left-to-right" evidence="12">
        <dbReference type="Rhea" id="RHEA:35000"/>
    </physiologicalReaction>
</comment>
<dbReference type="InterPro" id="IPR023395">
    <property type="entry name" value="MCP_dom_sf"/>
</dbReference>
<evidence type="ECO:0000256" key="11">
    <source>
        <dbReference type="ARBA" id="ARBA00023136"/>
    </source>
</evidence>
<reference evidence="18" key="1">
    <citation type="journal article" date="2006" name="PLoS Biol.">
        <title>Macronuclear genome sequence of the ciliate Tetrahymena thermophila, a model eukaryote.</title>
        <authorList>
            <person name="Eisen J.A."/>
            <person name="Coyne R.S."/>
            <person name="Wu M."/>
            <person name="Wu D."/>
            <person name="Thiagarajan M."/>
            <person name="Wortman J.R."/>
            <person name="Badger J.H."/>
            <person name="Ren Q."/>
            <person name="Amedeo P."/>
            <person name="Jones K.M."/>
            <person name="Tallon L.J."/>
            <person name="Delcher A.L."/>
            <person name="Salzberg S.L."/>
            <person name="Silva J.C."/>
            <person name="Haas B.J."/>
            <person name="Majoros W.H."/>
            <person name="Farzad M."/>
            <person name="Carlton J.M."/>
            <person name="Smith R.K. Jr."/>
            <person name="Garg J."/>
            <person name="Pearlman R.E."/>
            <person name="Karrer K.M."/>
            <person name="Sun L."/>
            <person name="Manning G."/>
            <person name="Elde N.C."/>
            <person name="Turkewitz A.P."/>
            <person name="Asai D.J."/>
            <person name="Wilkes D.E."/>
            <person name="Wang Y."/>
            <person name="Cai H."/>
            <person name="Collins K."/>
            <person name="Stewart B.A."/>
            <person name="Lee S.R."/>
            <person name="Wilamowska K."/>
            <person name="Weinberg Z."/>
            <person name="Ruzzo W.L."/>
            <person name="Wloga D."/>
            <person name="Gaertig J."/>
            <person name="Frankel J."/>
            <person name="Tsao C.-C."/>
            <person name="Gorovsky M.A."/>
            <person name="Keeling P.J."/>
            <person name="Waller R.F."/>
            <person name="Patron N.J."/>
            <person name="Cherry J.M."/>
            <person name="Stover N.A."/>
            <person name="Krieger C.J."/>
            <person name="del Toro C."/>
            <person name="Ryder H.F."/>
            <person name="Williamson S.C."/>
            <person name="Barbeau R.A."/>
            <person name="Hamilton E.P."/>
            <person name="Orias E."/>
        </authorList>
    </citation>
    <scope>NUCLEOTIDE SEQUENCE [LARGE SCALE GENOMIC DNA]</scope>
    <source>
        <strain evidence="18">SB210</strain>
    </source>
</reference>
<evidence type="ECO:0000256" key="16">
    <source>
        <dbReference type="RuleBase" id="RU368008"/>
    </source>
</evidence>
<accession>I7LVV0</accession>
<dbReference type="PANTHER" id="PTHR45635:SF14">
    <property type="entry name" value="ADP_ATP TRANSLOCASE"/>
    <property type="match status" value="1"/>
</dbReference>
<dbReference type="PANTHER" id="PTHR45635">
    <property type="entry name" value="ADP,ATP CARRIER PROTEIN 1-RELATED-RELATED"/>
    <property type="match status" value="1"/>
</dbReference>
<sequence>MSNQIATKKKQESNFISNFIMGGLSAGISKTVAAPLERIKIIFQTQDVHHMVQSGKMEKYLGITNTLKQVYKQEGLLSLWRGNLINVIRYIPTQALNLAFVDLNKSLFKQYDKNTQKVKFMLSHIFAGGMAGAQSQVFVYPFEFARTRLAADLGSKQEREYNSLSQFFKKIYQTSGIQGFYKGFWISIVFAFVYRGVYFGLYNSGKEMLFNKQSVFVKFLAAQAITALAGTIVYPIDTVRRRLMMQSGRSDILYNSSLDCLQKIYQQEGYKALYKGGLSNVYRGLGGALVLVLYDELHAFYENKF</sequence>
<dbReference type="InterPro" id="IPR002113">
    <property type="entry name" value="ADT_euk_type"/>
</dbReference>
<dbReference type="PROSITE" id="PS50920">
    <property type="entry name" value="SOLCAR"/>
    <property type="match status" value="3"/>
</dbReference>
<dbReference type="GeneID" id="7835932"/>
<protein>
    <recommendedName>
        <fullName evidence="16">ADP/ATP translocase</fullName>
    </recommendedName>
    <alternativeName>
        <fullName evidence="16">ADP,ATP carrier protein</fullName>
    </alternativeName>
</protein>
<dbReference type="GO" id="GO:0005743">
    <property type="term" value="C:mitochondrial inner membrane"/>
    <property type="evidence" value="ECO:0007669"/>
    <property type="project" value="UniProtKB-SubCell"/>
</dbReference>
<keyword evidence="6 14" id="KW-0812">Transmembrane</keyword>
<dbReference type="eggNOG" id="KOG0749">
    <property type="taxonomic scope" value="Eukaryota"/>
</dbReference>
<evidence type="ECO:0000256" key="7">
    <source>
        <dbReference type="ARBA" id="ARBA00022737"/>
    </source>
</evidence>
<dbReference type="PRINTS" id="PR00927">
    <property type="entry name" value="ADPTRNSLCASE"/>
</dbReference>
<dbReference type="RefSeq" id="XP_001020114.1">
    <property type="nucleotide sequence ID" value="XM_001020114.1"/>
</dbReference>
<evidence type="ECO:0000256" key="8">
    <source>
        <dbReference type="ARBA" id="ARBA00022792"/>
    </source>
</evidence>
<dbReference type="GO" id="GO:0005471">
    <property type="term" value="F:ATP:ADP antiporter activity"/>
    <property type="evidence" value="ECO:0007669"/>
    <property type="project" value="UniProtKB-UniRule"/>
</dbReference>
<dbReference type="Pfam" id="PF00153">
    <property type="entry name" value="Mito_carr"/>
    <property type="match status" value="3"/>
</dbReference>
<dbReference type="GO" id="GO:1990544">
    <property type="term" value="P:mitochondrial ATP transmembrane transport"/>
    <property type="evidence" value="ECO:0007669"/>
    <property type="project" value="InterPro"/>
</dbReference>
<evidence type="ECO:0000256" key="5">
    <source>
        <dbReference type="ARBA" id="ARBA00022449"/>
    </source>
</evidence>
<gene>
    <name evidence="17" type="ORF">TTHERM_00661500</name>
</gene>
<dbReference type="AlphaFoldDB" id="I7LVV0"/>
<comment type="subunit">
    <text evidence="3 16">Monomer.</text>
</comment>
<dbReference type="Gene3D" id="1.50.40.10">
    <property type="entry name" value="Mitochondrial carrier domain"/>
    <property type="match status" value="1"/>
</dbReference>
<keyword evidence="8" id="KW-0999">Mitochondrion inner membrane</keyword>
<name>I7LVV0_TETTS</name>
<dbReference type="GO" id="GO:0140021">
    <property type="term" value="P:mitochondrial ADP transmembrane transport"/>
    <property type="evidence" value="ECO:0007669"/>
    <property type="project" value="InterPro"/>
</dbReference>
<dbReference type="SUPFAM" id="SSF103506">
    <property type="entry name" value="Mitochondrial carrier"/>
    <property type="match status" value="1"/>
</dbReference>
<keyword evidence="11 14" id="KW-0472">Membrane</keyword>
<evidence type="ECO:0000256" key="15">
    <source>
        <dbReference type="RuleBase" id="RU000488"/>
    </source>
</evidence>
<evidence type="ECO:0000256" key="9">
    <source>
        <dbReference type="ARBA" id="ARBA00022989"/>
    </source>
</evidence>
<keyword evidence="5" id="KW-0050">Antiport</keyword>
<evidence type="ECO:0000256" key="3">
    <source>
        <dbReference type="ARBA" id="ARBA00011245"/>
    </source>
</evidence>
<keyword evidence="10" id="KW-0496">Mitochondrion</keyword>
<evidence type="ECO:0000256" key="2">
    <source>
        <dbReference type="ARBA" id="ARBA00006375"/>
    </source>
</evidence>
<evidence type="ECO:0000256" key="4">
    <source>
        <dbReference type="ARBA" id="ARBA00022448"/>
    </source>
</evidence>
<dbReference type="InParanoid" id="I7LVV0"/>
<dbReference type="EMBL" id="GG662634">
    <property type="protein sequence ID" value="EAR99869.1"/>
    <property type="molecule type" value="Genomic_DNA"/>
</dbReference>
<feature type="repeat" description="Solcar" evidence="14">
    <location>
        <begin position="13"/>
        <end position="107"/>
    </location>
</feature>
<proteinExistence type="inferred from homology"/>
<dbReference type="KEGG" id="tet:TTHERM_00661500"/>
<organism evidence="17 18">
    <name type="scientific">Tetrahymena thermophila (strain SB210)</name>
    <dbReference type="NCBI Taxonomy" id="312017"/>
    <lineage>
        <taxon>Eukaryota</taxon>
        <taxon>Sar</taxon>
        <taxon>Alveolata</taxon>
        <taxon>Ciliophora</taxon>
        <taxon>Intramacronucleata</taxon>
        <taxon>Oligohymenophorea</taxon>
        <taxon>Hymenostomatida</taxon>
        <taxon>Tetrahymenina</taxon>
        <taxon>Tetrahymenidae</taxon>
        <taxon>Tetrahymena</taxon>
    </lineage>
</organism>
<comment type="function">
    <text evidence="16">Catalyzes the exchange of ADP and ATP across the membrane.</text>
</comment>
<evidence type="ECO:0000313" key="18">
    <source>
        <dbReference type="Proteomes" id="UP000009168"/>
    </source>
</evidence>
<dbReference type="STRING" id="312017.I7LVV0"/>
<evidence type="ECO:0000256" key="13">
    <source>
        <dbReference type="ARBA" id="ARBA00045250"/>
    </source>
</evidence>
<keyword evidence="9 16" id="KW-1133">Transmembrane helix</keyword>
<feature type="transmembrane region" description="Helical" evidence="16">
    <location>
        <begin position="179"/>
        <end position="197"/>
    </location>
</feature>